<dbReference type="PANTHER" id="PTHR33353:SF36">
    <property type="entry name" value="ENDO-BETA-1,4-GLUCANASE D"/>
    <property type="match status" value="1"/>
</dbReference>
<dbReference type="GO" id="GO:0005576">
    <property type="term" value="C:extracellular region"/>
    <property type="evidence" value="ECO:0007669"/>
    <property type="project" value="UniProtKB-SubCell"/>
</dbReference>
<evidence type="ECO:0000313" key="18">
    <source>
        <dbReference type="EMBL" id="KAJ2897569.1"/>
    </source>
</evidence>
<evidence type="ECO:0000256" key="7">
    <source>
        <dbReference type="ARBA" id="ARBA00023002"/>
    </source>
</evidence>
<organism evidence="18 19">
    <name type="scientific">Zalerion maritima</name>
    <dbReference type="NCBI Taxonomy" id="339359"/>
    <lineage>
        <taxon>Eukaryota</taxon>
        <taxon>Fungi</taxon>
        <taxon>Dikarya</taxon>
        <taxon>Ascomycota</taxon>
        <taxon>Pezizomycotina</taxon>
        <taxon>Sordariomycetes</taxon>
        <taxon>Lulworthiomycetidae</taxon>
        <taxon>Lulworthiales</taxon>
        <taxon>Lulworthiaceae</taxon>
        <taxon>Zalerion</taxon>
    </lineage>
</organism>
<evidence type="ECO:0000256" key="1">
    <source>
        <dbReference type="ARBA" id="ARBA00001973"/>
    </source>
</evidence>
<feature type="compositionally biased region" description="Low complexity" evidence="16">
    <location>
        <begin position="287"/>
        <end position="310"/>
    </location>
</feature>
<dbReference type="Pfam" id="PF03443">
    <property type="entry name" value="AA9"/>
    <property type="match status" value="1"/>
</dbReference>
<evidence type="ECO:0000256" key="11">
    <source>
        <dbReference type="ARBA" id="ARBA00023277"/>
    </source>
</evidence>
<evidence type="ECO:0000256" key="12">
    <source>
        <dbReference type="ARBA" id="ARBA00023326"/>
    </source>
</evidence>
<comment type="caution">
    <text evidence="18">The sequence shown here is derived from an EMBL/GenBank/DDBJ whole genome shotgun (WGS) entry which is preliminary data.</text>
</comment>
<dbReference type="GO" id="GO:0030245">
    <property type="term" value="P:cellulose catabolic process"/>
    <property type="evidence" value="ECO:0007669"/>
    <property type="project" value="UniProtKB-KW"/>
</dbReference>
<keyword evidence="5" id="KW-0732">Signal</keyword>
<comment type="similarity">
    <text evidence="13">Belongs to the polysaccharide monooxygenase AA9 family.</text>
</comment>
<keyword evidence="10" id="KW-1015">Disulfide bond</keyword>
<feature type="compositionally biased region" description="Low complexity" evidence="16">
    <location>
        <begin position="317"/>
        <end position="338"/>
    </location>
</feature>
<accession>A0AAD5WQV6</accession>
<name>A0AAD5WQV6_9PEZI</name>
<evidence type="ECO:0000256" key="4">
    <source>
        <dbReference type="ARBA" id="ARBA00022723"/>
    </source>
</evidence>
<dbReference type="CDD" id="cd21175">
    <property type="entry name" value="LPMO_AA9"/>
    <property type="match status" value="1"/>
</dbReference>
<evidence type="ECO:0000259" key="17">
    <source>
        <dbReference type="Pfam" id="PF03443"/>
    </source>
</evidence>
<keyword evidence="12" id="KW-0624">Polysaccharide degradation</keyword>
<evidence type="ECO:0000256" key="2">
    <source>
        <dbReference type="ARBA" id="ARBA00004613"/>
    </source>
</evidence>
<feature type="domain" description="Auxiliary Activity family 9 catalytic" evidence="17">
    <location>
        <begin position="22"/>
        <end position="236"/>
    </location>
</feature>
<evidence type="ECO:0000313" key="19">
    <source>
        <dbReference type="Proteomes" id="UP001201980"/>
    </source>
</evidence>
<evidence type="ECO:0000256" key="9">
    <source>
        <dbReference type="ARBA" id="ARBA00023033"/>
    </source>
</evidence>
<evidence type="ECO:0000256" key="14">
    <source>
        <dbReference type="ARBA" id="ARBA00045077"/>
    </source>
</evidence>
<evidence type="ECO:0000256" key="6">
    <source>
        <dbReference type="ARBA" id="ARBA00023001"/>
    </source>
</evidence>
<reference evidence="18" key="1">
    <citation type="submission" date="2022-07" db="EMBL/GenBank/DDBJ databases">
        <title>Draft genome sequence of Zalerion maritima ATCC 34329, a (micro)plastics degrading marine fungus.</title>
        <authorList>
            <person name="Paco A."/>
            <person name="Goncalves M.F.M."/>
            <person name="Rocha-Santos T.A.P."/>
            <person name="Alves A."/>
        </authorList>
    </citation>
    <scope>NUCLEOTIDE SEQUENCE</scope>
    <source>
        <strain evidence="18">ATCC 34329</strain>
    </source>
</reference>
<keyword evidence="9" id="KW-0503">Monooxygenase</keyword>
<evidence type="ECO:0000256" key="8">
    <source>
        <dbReference type="ARBA" id="ARBA00023008"/>
    </source>
</evidence>
<evidence type="ECO:0000256" key="15">
    <source>
        <dbReference type="ARBA" id="ARBA00047174"/>
    </source>
</evidence>
<keyword evidence="19" id="KW-1185">Reference proteome</keyword>
<dbReference type="PANTHER" id="PTHR33353">
    <property type="entry name" value="PUTATIVE (AFU_ORTHOLOGUE AFUA_1G12560)-RELATED"/>
    <property type="match status" value="1"/>
</dbReference>
<keyword evidence="11" id="KW-0119">Carbohydrate metabolism</keyword>
<dbReference type="GO" id="GO:0004497">
    <property type="term" value="F:monooxygenase activity"/>
    <property type="evidence" value="ECO:0007669"/>
    <property type="project" value="UniProtKB-KW"/>
</dbReference>
<evidence type="ECO:0000256" key="16">
    <source>
        <dbReference type="SAM" id="MobiDB-lite"/>
    </source>
</evidence>
<feature type="compositionally biased region" description="Basic residues" evidence="16">
    <location>
        <begin position="343"/>
        <end position="356"/>
    </location>
</feature>
<comment type="cofactor">
    <cofactor evidence="1">
        <name>Cu(2+)</name>
        <dbReference type="ChEBI" id="CHEBI:29036"/>
    </cofactor>
</comment>
<dbReference type="InterPro" id="IPR049892">
    <property type="entry name" value="AA9"/>
</dbReference>
<proteinExistence type="inferred from homology"/>
<feature type="region of interest" description="Disordered" evidence="16">
    <location>
        <begin position="287"/>
        <end position="356"/>
    </location>
</feature>
<dbReference type="Proteomes" id="UP001201980">
    <property type="component" value="Unassembled WGS sequence"/>
</dbReference>
<evidence type="ECO:0000256" key="5">
    <source>
        <dbReference type="ARBA" id="ARBA00022729"/>
    </source>
</evidence>
<evidence type="ECO:0000256" key="10">
    <source>
        <dbReference type="ARBA" id="ARBA00023157"/>
    </source>
</evidence>
<dbReference type="GO" id="GO:0046872">
    <property type="term" value="F:metal ion binding"/>
    <property type="evidence" value="ECO:0007669"/>
    <property type="project" value="UniProtKB-KW"/>
</dbReference>
<evidence type="ECO:0000256" key="13">
    <source>
        <dbReference type="ARBA" id="ARBA00044502"/>
    </source>
</evidence>
<keyword evidence="4" id="KW-0479">Metal-binding</keyword>
<gene>
    <name evidence="18" type="ORF">MKZ38_004554</name>
</gene>
<dbReference type="Gene3D" id="2.70.50.70">
    <property type="match status" value="1"/>
</dbReference>
<keyword evidence="6" id="KW-0136">Cellulose degradation</keyword>
<dbReference type="EMBL" id="JAKWBI020000269">
    <property type="protein sequence ID" value="KAJ2897569.1"/>
    <property type="molecule type" value="Genomic_DNA"/>
</dbReference>
<dbReference type="AlphaFoldDB" id="A0AAD5WQV6"/>
<keyword evidence="8" id="KW-0186">Copper</keyword>
<keyword evidence="3" id="KW-0964">Secreted</keyword>
<evidence type="ECO:0000256" key="3">
    <source>
        <dbReference type="ARBA" id="ARBA00022525"/>
    </source>
</evidence>
<comment type="catalytic activity">
    <reaction evidence="14">
        <text>[(1-&gt;4)-beta-D-glucosyl]n+m + reduced acceptor + O2 = 4-dehydro-beta-D-glucosyl-[(1-&gt;4)-beta-D-glucosyl]n-1 + [(1-&gt;4)-beta-D-glucosyl]m + acceptor + H2O.</text>
        <dbReference type="EC" id="1.14.99.56"/>
    </reaction>
</comment>
<keyword evidence="7" id="KW-0560">Oxidoreductase</keyword>
<dbReference type="EC" id="1.14.99.56" evidence="15"/>
<protein>
    <recommendedName>
        <fullName evidence="15">lytic cellulose monooxygenase (C4-dehydrogenating)</fullName>
        <ecNumber evidence="15">1.14.99.56</ecNumber>
    </recommendedName>
</protein>
<dbReference type="InterPro" id="IPR005103">
    <property type="entry name" value="AA9_LPMO"/>
</dbReference>
<comment type="subcellular location">
    <subcellularLocation>
        <location evidence="2">Secreted</location>
    </subcellularLocation>
</comment>
<sequence>MSSFSSKTILSAIAGAVAVSAHGHVTHAVVDGVEYPGYDVFSAPYQSDPPTVIGWAEDATDNGFLLPEAVGTADIVCHLNAENAGGHATVSAGSSIMMQWDTWPESHHGPVIDYLANCGDSCETVDKTSLEFFKIGESGLLDGSSAPGRWASDVLIENGNAWIVDIPETLAPGNYVLRHEIIALHEGFKANGAQLYPQCINIQVTGSGTDSPAGVLATELYQEDDEGIVFDIYTVMDSYPIPGPGLYSGADTDVAQSVMEITSSADPVTEQSVPTGVAEATTSVAAEATATSEAAETTATSTEAKPTSTEVADEEPTAATTTTAEAVEEPTATATPTPTRKPCNSRKRRHARDVSA</sequence>